<keyword evidence="4" id="KW-1185">Reference proteome</keyword>
<evidence type="ECO:0000313" key="4">
    <source>
        <dbReference type="Proteomes" id="UP000799118"/>
    </source>
</evidence>
<dbReference type="PANTHER" id="PTHR45924:SF2">
    <property type="entry name" value="FI17866P1"/>
    <property type="match status" value="1"/>
</dbReference>
<dbReference type="AlphaFoldDB" id="A0A6A4ISU1"/>
<feature type="domain" description="DH" evidence="2">
    <location>
        <begin position="71"/>
        <end position="256"/>
    </location>
</feature>
<dbReference type="SUPFAM" id="SSF48065">
    <property type="entry name" value="DBL homology domain (DH-domain)"/>
    <property type="match status" value="1"/>
</dbReference>
<name>A0A6A4ISU1_9AGAR</name>
<dbReference type="InterPro" id="IPR000219">
    <property type="entry name" value="DH_dom"/>
</dbReference>
<proteinExistence type="predicted"/>
<organism evidence="3 4">
    <name type="scientific">Gymnopus androsaceus JB14</name>
    <dbReference type="NCBI Taxonomy" id="1447944"/>
    <lineage>
        <taxon>Eukaryota</taxon>
        <taxon>Fungi</taxon>
        <taxon>Dikarya</taxon>
        <taxon>Basidiomycota</taxon>
        <taxon>Agaricomycotina</taxon>
        <taxon>Agaricomycetes</taxon>
        <taxon>Agaricomycetidae</taxon>
        <taxon>Agaricales</taxon>
        <taxon>Marasmiineae</taxon>
        <taxon>Omphalotaceae</taxon>
        <taxon>Gymnopus</taxon>
    </lineage>
</organism>
<dbReference type="Gene3D" id="1.20.900.10">
    <property type="entry name" value="Dbl homology (DH) domain"/>
    <property type="match status" value="1"/>
</dbReference>
<sequence length="940" mass="101958">MSSVLLSKDNKLPPPPPDDNQSLPPSTPSKSSRPAHLGSLPAVDPLEPLSVPLTPISPLSPTASGDPGKPKKTNPLNDLIDTERAYVDQLTGIIRKVAAAWSRSNLPPPELDTMFRSIEAVYKANRSLLSKLKEIGTNPSSPKALGDLLMRWIDDLETPYSTYSSKFLSGFDVWDPVQSNPKLGPILVNFSSSNPSSTGTLWTLDSLFLLPKGRIKYYKKLYSRLLKSTAPGRSDHKLLVGAVDKLDTLLNTIEHRETVRVGGDEDSPVPQAPVDEFEDEVVLDMRSQSMRSEPEPEPRPVTPIRTSDVEPSSENSSTRDSGTSGERDRMSRDTVSTASSRGSTATLSMPISDLERRLSTARTMDIFTMTHKAVKLQMSPPSLTYTREIRCSLDLVIRVTPRATGQEIVHRRGHIFLLSDLFLICERMSLEERATSGSNGPDMWLCYPPLAGKVLRISEVPGSDTEMQVHIMRKETLTLSLESPQARDLAMKDFKDCIEFASSVGPVSKQPPPPVPKLPDMGGFPRSPAHSVSPNRPSTNIGPPNTVPLNNVAPPVGRTSSPPSSQASPGMDSIVSRASSFNSPRSSGSGSINEQHSRMGVASPPSGLQRLPSVHDQPPVQRLPSFQAQPPMPNNGSVGVGQVFRNPSMSSQHHAPYGPGPGRGAGPPPPPPPVKGPIQPPYSGGPPRNTSAPPMEGNFPPFNQSQPRAPFMDGPLPHRPPSEPPLQGHQPGRRSPSTRSLSGHQDHPRYNNMPPNGYPPNNNMNPNSPPPMMRNNSQPPPSYPPIHAPQPRPMLPSATFRTMSSAAPSFADPSPPNSPVEETPEPTGPVTHDVTAEMKCKVFLKQQHAQWKSLGSANLKLYRESPTNIKQLVVEEKKNKPIISTIVLTDGVERVGKTGVAVELSDRGARTGIVYMIQLRNEKSAGGLFDSLLEGSDRSR</sequence>
<evidence type="ECO:0000313" key="3">
    <source>
        <dbReference type="EMBL" id="KAE9411015.1"/>
    </source>
</evidence>
<evidence type="ECO:0000256" key="1">
    <source>
        <dbReference type="SAM" id="MobiDB-lite"/>
    </source>
</evidence>
<dbReference type="Pfam" id="PF00621">
    <property type="entry name" value="RhoGEF"/>
    <property type="match status" value="1"/>
</dbReference>
<gene>
    <name evidence="3" type="ORF">BT96DRAFT_969245</name>
</gene>
<evidence type="ECO:0000259" key="2">
    <source>
        <dbReference type="PROSITE" id="PS50010"/>
    </source>
</evidence>
<feature type="compositionally biased region" description="Low complexity" evidence="1">
    <location>
        <begin position="750"/>
        <end position="766"/>
    </location>
</feature>
<feature type="compositionally biased region" description="Pro residues" evidence="1">
    <location>
        <begin position="666"/>
        <end position="684"/>
    </location>
</feature>
<feature type="region of interest" description="Disordered" evidence="1">
    <location>
        <begin position="286"/>
        <end position="353"/>
    </location>
</feature>
<dbReference type="InterPro" id="IPR035899">
    <property type="entry name" value="DBL_dom_sf"/>
</dbReference>
<feature type="region of interest" description="Disordered" evidence="1">
    <location>
        <begin position="1"/>
        <end position="77"/>
    </location>
</feature>
<dbReference type="GO" id="GO:0031267">
    <property type="term" value="F:small GTPase binding"/>
    <property type="evidence" value="ECO:0007669"/>
    <property type="project" value="TreeGrafter"/>
</dbReference>
<accession>A0A6A4ISU1</accession>
<dbReference type="Proteomes" id="UP000799118">
    <property type="component" value="Unassembled WGS sequence"/>
</dbReference>
<protein>
    <recommendedName>
        <fullName evidence="2">DH domain-containing protein</fullName>
    </recommendedName>
</protein>
<feature type="compositionally biased region" description="Polar residues" evidence="1">
    <location>
        <begin position="309"/>
        <end position="324"/>
    </location>
</feature>
<dbReference type="EMBL" id="ML769384">
    <property type="protein sequence ID" value="KAE9411015.1"/>
    <property type="molecule type" value="Genomic_DNA"/>
</dbReference>
<dbReference type="OrthoDB" id="6244550at2759"/>
<dbReference type="PANTHER" id="PTHR45924">
    <property type="entry name" value="FI17866P1"/>
    <property type="match status" value="1"/>
</dbReference>
<dbReference type="GO" id="GO:0005085">
    <property type="term" value="F:guanyl-nucleotide exchange factor activity"/>
    <property type="evidence" value="ECO:0007669"/>
    <property type="project" value="InterPro"/>
</dbReference>
<feature type="compositionally biased region" description="Pro residues" evidence="1">
    <location>
        <begin position="767"/>
        <end position="794"/>
    </location>
</feature>
<dbReference type="SMART" id="SM00325">
    <property type="entry name" value="RhoGEF"/>
    <property type="match status" value="1"/>
</dbReference>
<feature type="compositionally biased region" description="Polar residues" evidence="1">
    <location>
        <begin position="558"/>
        <end position="568"/>
    </location>
</feature>
<dbReference type="PROSITE" id="PS50010">
    <property type="entry name" value="DH_2"/>
    <property type="match status" value="1"/>
</dbReference>
<feature type="compositionally biased region" description="Polar residues" evidence="1">
    <location>
        <begin position="530"/>
        <end position="549"/>
    </location>
</feature>
<reference evidence="3" key="1">
    <citation type="journal article" date="2019" name="Environ. Microbiol.">
        <title>Fungal ecological strategies reflected in gene transcription - a case study of two litter decomposers.</title>
        <authorList>
            <person name="Barbi F."/>
            <person name="Kohler A."/>
            <person name="Barry K."/>
            <person name="Baskaran P."/>
            <person name="Daum C."/>
            <person name="Fauchery L."/>
            <person name="Ihrmark K."/>
            <person name="Kuo A."/>
            <person name="LaButti K."/>
            <person name="Lipzen A."/>
            <person name="Morin E."/>
            <person name="Grigoriev I.V."/>
            <person name="Henrissat B."/>
            <person name="Lindahl B."/>
            <person name="Martin F."/>
        </authorList>
    </citation>
    <scope>NUCLEOTIDE SEQUENCE</scope>
    <source>
        <strain evidence="3">JB14</strain>
    </source>
</reference>
<feature type="region of interest" description="Disordered" evidence="1">
    <location>
        <begin position="503"/>
        <end position="829"/>
    </location>
</feature>
<feature type="compositionally biased region" description="Low complexity" evidence="1">
    <location>
        <begin position="576"/>
        <end position="591"/>
    </location>
</feature>
<feature type="compositionally biased region" description="Polar residues" evidence="1">
    <location>
        <begin position="333"/>
        <end position="349"/>
    </location>
</feature>